<dbReference type="GO" id="GO:0042981">
    <property type="term" value="P:regulation of apoptotic process"/>
    <property type="evidence" value="ECO:0007669"/>
    <property type="project" value="TreeGrafter"/>
</dbReference>
<accession>A0A8C6WT78</accession>
<comment type="subcellular location">
    <subcellularLocation>
        <location evidence="2">Secreted</location>
    </subcellularLocation>
</comment>
<proteinExistence type="inferred from homology"/>
<evidence type="ECO:0000256" key="8">
    <source>
        <dbReference type="ARBA" id="ARBA00023157"/>
    </source>
</evidence>
<dbReference type="Gene3D" id="3.30.497.10">
    <property type="entry name" value="Antithrombin, subunit I, domain 2"/>
    <property type="match status" value="1"/>
</dbReference>
<comment type="function">
    <text evidence="1">Essential component of the renin-angiotensin system (RAS), a potent regulator of blood pressure, body fluid and electrolyte homeostasis.</text>
</comment>
<keyword evidence="6" id="KW-0732">Signal</keyword>
<dbReference type="InterPro" id="IPR023795">
    <property type="entry name" value="Serpin_CS"/>
</dbReference>
<keyword evidence="5" id="KW-0964">Secreted</keyword>
<dbReference type="InterPro" id="IPR036186">
    <property type="entry name" value="Serpin_sf"/>
</dbReference>
<dbReference type="Ensembl" id="ENSNMLT00000033654.1">
    <property type="protein sequence ID" value="ENSNMLP00000030182.1"/>
    <property type="gene ID" value="ENSNMLG00000019049.1"/>
</dbReference>
<comment type="similarity">
    <text evidence="3 15">Belongs to the serpin family.</text>
</comment>
<comment type="function">
    <text evidence="11">Stimulates aldosterone release.</text>
</comment>
<evidence type="ECO:0000256" key="2">
    <source>
        <dbReference type="ARBA" id="ARBA00004613"/>
    </source>
</evidence>
<comment type="function">
    <text evidence="14">Acts directly on vascular smooth muscle as a potent vasoconstrictor, affects cardiac contractility and heart rate through its action on the sympathetic nervous system, and alters renal sodium and water absorption through its ability to stimulate the zona glomerulosa cells of the adrenal cortex to synthesize and secrete aldosterone. Acts by binding to angiotensin receptors AGTR1 and AGTR2. Also binds the DEAR/FBXW7-AS1 receptor.</text>
</comment>
<dbReference type="GO" id="GO:0004867">
    <property type="term" value="F:serine-type endopeptidase inhibitor activity"/>
    <property type="evidence" value="ECO:0007669"/>
    <property type="project" value="InterPro"/>
</dbReference>
<comment type="function">
    <text evidence="12">Is a ligand for the G-protein coupled receptor MAS1. Has vasodilator and antidiuretic effects. Has an antithrombotic effect that involves MAS1-mediated release of nitric oxide from platelets.</text>
</comment>
<feature type="domain" description="Serpin" evidence="16">
    <location>
        <begin position="163"/>
        <end position="526"/>
    </location>
</feature>
<dbReference type="SMART" id="SM00093">
    <property type="entry name" value="SERPIN"/>
    <property type="match status" value="1"/>
</dbReference>
<evidence type="ECO:0000256" key="15">
    <source>
        <dbReference type="RuleBase" id="RU000411"/>
    </source>
</evidence>
<organism evidence="17 18">
    <name type="scientific">Neogobius melanostomus</name>
    <name type="common">round goby</name>
    <dbReference type="NCBI Taxonomy" id="47308"/>
    <lineage>
        <taxon>Eukaryota</taxon>
        <taxon>Metazoa</taxon>
        <taxon>Chordata</taxon>
        <taxon>Craniata</taxon>
        <taxon>Vertebrata</taxon>
        <taxon>Euteleostomi</taxon>
        <taxon>Actinopterygii</taxon>
        <taxon>Neopterygii</taxon>
        <taxon>Teleostei</taxon>
        <taxon>Neoteleostei</taxon>
        <taxon>Acanthomorphata</taxon>
        <taxon>Gobiaria</taxon>
        <taxon>Gobiiformes</taxon>
        <taxon>Gobioidei</taxon>
        <taxon>Gobiidae</taxon>
        <taxon>Benthophilinae</taxon>
        <taxon>Neogobiini</taxon>
        <taxon>Neogobius</taxon>
    </lineage>
</organism>
<evidence type="ECO:0000256" key="10">
    <source>
        <dbReference type="ARBA" id="ARBA00023322"/>
    </source>
</evidence>
<keyword evidence="8" id="KW-1015">Disulfide bond</keyword>
<dbReference type="Gene3D" id="2.30.39.10">
    <property type="entry name" value="Alpha-1-antitrypsin, domain 1"/>
    <property type="match status" value="1"/>
</dbReference>
<evidence type="ECO:0000256" key="7">
    <source>
        <dbReference type="ARBA" id="ARBA00022858"/>
    </source>
</evidence>
<evidence type="ECO:0000256" key="3">
    <source>
        <dbReference type="ARBA" id="ARBA00009500"/>
    </source>
</evidence>
<dbReference type="InterPro" id="IPR042178">
    <property type="entry name" value="Serpin_sf_1"/>
</dbReference>
<dbReference type="InterPro" id="IPR000215">
    <property type="entry name" value="Serpin_fam"/>
</dbReference>
<dbReference type="GO" id="GO:0003081">
    <property type="term" value="P:regulation of systemic arterial blood pressure by renin-angiotensin"/>
    <property type="evidence" value="ECO:0007669"/>
    <property type="project" value="InterPro"/>
</dbReference>
<evidence type="ECO:0000256" key="4">
    <source>
        <dbReference type="ARBA" id="ARBA00015105"/>
    </source>
</evidence>
<keyword evidence="18" id="KW-1185">Reference proteome</keyword>
<dbReference type="PRINTS" id="PR00654">
    <property type="entry name" value="ANGIOTENSNGN"/>
</dbReference>
<evidence type="ECO:0000256" key="5">
    <source>
        <dbReference type="ARBA" id="ARBA00022525"/>
    </source>
</evidence>
<dbReference type="Pfam" id="PF00079">
    <property type="entry name" value="Serpin"/>
    <property type="match status" value="1"/>
</dbReference>
<keyword evidence="7" id="KW-0838">Vasoactive</keyword>
<evidence type="ECO:0000256" key="12">
    <source>
        <dbReference type="ARBA" id="ARBA00029391"/>
    </source>
</evidence>
<reference evidence="17" key="1">
    <citation type="submission" date="2025-08" db="UniProtKB">
        <authorList>
            <consortium name="Ensembl"/>
        </authorList>
    </citation>
    <scope>IDENTIFICATION</scope>
</reference>
<name>A0A8C6WT78_9GOBI</name>
<evidence type="ECO:0000256" key="1">
    <source>
        <dbReference type="ARBA" id="ARBA00002747"/>
    </source>
</evidence>
<protein>
    <recommendedName>
        <fullName evidence="4">Angiotensinogen</fullName>
    </recommendedName>
    <alternativeName>
        <fullName evidence="13">Serpin A8</fullName>
    </alternativeName>
</protein>
<evidence type="ECO:0000313" key="18">
    <source>
        <dbReference type="Proteomes" id="UP000694523"/>
    </source>
</evidence>
<dbReference type="InterPro" id="IPR042185">
    <property type="entry name" value="Serpin_sf_2"/>
</dbReference>
<dbReference type="GO" id="GO:0005615">
    <property type="term" value="C:extracellular space"/>
    <property type="evidence" value="ECO:0007669"/>
    <property type="project" value="InterPro"/>
</dbReference>
<evidence type="ECO:0000259" key="16">
    <source>
        <dbReference type="SMART" id="SM00093"/>
    </source>
</evidence>
<evidence type="ECO:0000313" key="17">
    <source>
        <dbReference type="Ensembl" id="ENSNMLP00000030182.1"/>
    </source>
</evidence>
<evidence type="ECO:0000256" key="13">
    <source>
        <dbReference type="ARBA" id="ARBA00033182"/>
    </source>
</evidence>
<dbReference type="PANTHER" id="PTHR11461:SF13">
    <property type="entry name" value="ANGIOTENSINOGEN"/>
    <property type="match status" value="1"/>
</dbReference>
<dbReference type="GO" id="GO:0042310">
    <property type="term" value="P:vasoconstriction"/>
    <property type="evidence" value="ECO:0007669"/>
    <property type="project" value="UniProtKB-KW"/>
</dbReference>
<reference evidence="17" key="2">
    <citation type="submission" date="2025-09" db="UniProtKB">
        <authorList>
            <consortium name="Ensembl"/>
        </authorList>
    </citation>
    <scope>IDENTIFICATION</scope>
</reference>
<evidence type="ECO:0000256" key="14">
    <source>
        <dbReference type="ARBA" id="ARBA00046068"/>
    </source>
</evidence>
<keyword evidence="9" id="KW-0325">Glycoprotein</keyword>
<keyword evidence="10" id="KW-0839">Vasoconstrictor</keyword>
<evidence type="ECO:0000256" key="6">
    <source>
        <dbReference type="ARBA" id="ARBA00022729"/>
    </source>
</evidence>
<dbReference type="InterPro" id="IPR000227">
    <property type="entry name" value="Angiotensinogen"/>
</dbReference>
<evidence type="ECO:0000256" key="11">
    <source>
        <dbReference type="ARBA" id="ARBA00029380"/>
    </source>
</evidence>
<dbReference type="AlphaFoldDB" id="A0A8C6WT78"/>
<dbReference type="PROSITE" id="PS00284">
    <property type="entry name" value="SERPIN"/>
    <property type="match status" value="1"/>
</dbReference>
<dbReference type="SUPFAM" id="SSF56574">
    <property type="entry name" value="Serpins"/>
    <property type="match status" value="1"/>
</dbReference>
<dbReference type="Proteomes" id="UP000694523">
    <property type="component" value="Unplaced"/>
</dbReference>
<evidence type="ECO:0000256" key="9">
    <source>
        <dbReference type="ARBA" id="ARBA00023180"/>
    </source>
</evidence>
<dbReference type="PANTHER" id="PTHR11461">
    <property type="entry name" value="SERINE PROTEASE INHIBITOR, SERPIN"/>
    <property type="match status" value="1"/>
</dbReference>
<dbReference type="InterPro" id="IPR023796">
    <property type="entry name" value="Serpin_dom"/>
</dbReference>
<sequence>MSLISCSTSVAKVTARSQSMTCKTTLTSHTKTRSFINDKLLVLHRKKLILIQATSFKCIFSLQNQRRGKMLRFIPFLFCCCIFAGSRANRVYVHPFTLFAMENVSCESLQTQTTKPLQTIAVSPMDMNVLTPDSRDMSQVDTQRQNITTRTAVLAELLNSLGLRMYQALSAKQQSSNTLISPVNTYGSLVTLYLGASRKTARIYQFLLGLSKSTDREDCVSLVDGHKVLQTLQSINSLVDDGPKDEILTQVWAFTGPGTQLSGDFVQGTQDFSDSSFIRSLDFNTQEAEQHVNSFVEKTSGGKVKSIFTELNTSSNLLFLSSFNFQGNWRTVLQPEKTSQQEFYVDETTTVMAPLMTHTGPYHYLNDKVRRCTVVKLSLSKRSYMLLVLPHEGTTLQNIESNLRTQVMSSWNEKLQEGLLELSLPKFSMSSVNSLHEMLINMGPEVEARLLGAEAEFNQLSNTKPFTVDRALNKVVFEMSEGGTEVQDKTQEGGIPLKLSINRPFFFSVIEGDSGAILMLGKVTNPTL</sequence>